<evidence type="ECO:0000313" key="1">
    <source>
        <dbReference type="EMBL" id="CAA9540264.1"/>
    </source>
</evidence>
<dbReference type="EMBL" id="CADCWD010000068">
    <property type="protein sequence ID" value="CAA9540264.1"/>
    <property type="molecule type" value="Genomic_DNA"/>
</dbReference>
<proteinExistence type="predicted"/>
<gene>
    <name evidence="1" type="ORF">AVDCRST_MAG23-1983</name>
</gene>
<accession>A0A6J4U763</accession>
<protein>
    <submittedName>
        <fullName evidence="1">Uncharacterized protein</fullName>
    </submittedName>
</protein>
<sequence length="53" mass="6101">MGTFYRSKHELVFVYKVGTAPHTNISKGRDRVLGGQFVNPKRVMLSAIWRTCF</sequence>
<reference evidence="1" key="1">
    <citation type="submission" date="2020-02" db="EMBL/GenBank/DDBJ databases">
        <authorList>
            <person name="Meier V. D."/>
        </authorList>
    </citation>
    <scope>NUCLEOTIDE SEQUENCE</scope>
    <source>
        <strain evidence="1">AVDCRST_MAG23</strain>
    </source>
</reference>
<organism evidence="1">
    <name type="scientific">uncultured Sphingosinicella sp</name>
    <dbReference type="NCBI Taxonomy" id="478748"/>
    <lineage>
        <taxon>Bacteria</taxon>
        <taxon>Pseudomonadati</taxon>
        <taxon>Pseudomonadota</taxon>
        <taxon>Alphaproteobacteria</taxon>
        <taxon>Sphingomonadales</taxon>
        <taxon>Sphingosinicellaceae</taxon>
        <taxon>Sphingosinicella</taxon>
        <taxon>environmental samples</taxon>
    </lineage>
</organism>
<dbReference type="AlphaFoldDB" id="A0A6J4U763"/>
<name>A0A6J4U763_9SPHN</name>